<dbReference type="Proteomes" id="UP000248039">
    <property type="component" value="Unassembled WGS sequence"/>
</dbReference>
<evidence type="ECO:0000313" key="3">
    <source>
        <dbReference type="Proteomes" id="UP000248039"/>
    </source>
</evidence>
<evidence type="ECO:0000259" key="1">
    <source>
        <dbReference type="Pfam" id="PF04738"/>
    </source>
</evidence>
<name>A0A2V4NIG3_9ACTN</name>
<reference evidence="2 3" key="1">
    <citation type="submission" date="2018-03" db="EMBL/GenBank/DDBJ databases">
        <title>Bioinformatic expansion and discovery of thiopeptide antibiotics.</title>
        <authorList>
            <person name="Schwalen C.J."/>
            <person name="Hudson G.A."/>
            <person name="Mitchell D.A."/>
        </authorList>
    </citation>
    <scope>NUCLEOTIDE SEQUENCE [LARGE SCALE GENOMIC DNA]</scope>
    <source>
        <strain evidence="2 3">ATCC 21389</strain>
    </source>
</reference>
<protein>
    <recommendedName>
        <fullName evidence="1">Lantibiotic dehydratase N-terminal domain-containing protein</fullName>
    </recommendedName>
</protein>
<dbReference type="OrthoDB" id="2442707at2"/>
<feature type="domain" description="Lantibiotic dehydratase N-terminal" evidence="1">
    <location>
        <begin position="141"/>
        <end position="416"/>
    </location>
</feature>
<feature type="domain" description="Lantibiotic dehydratase N-terminal" evidence="1">
    <location>
        <begin position="518"/>
        <end position="784"/>
    </location>
</feature>
<dbReference type="AlphaFoldDB" id="A0A2V4NIG3"/>
<sequence>MSARLVPYGVVRICSLPVSVLSELGSPKLAELADQVAQLTSHWIEAAAAAAQALTTVVPELSDRRQRSAVLALRRRLHQGGELTEDELQPLAELPDGCRLPRLAELVALARSRQEAAERLAADYQRAWTAEQRVLAEAAARPELRTTAQLTAAGMLENLDRFAAAVSPADGPARDKRSRTTEATLVNLVSRSALKPSPFGQLVYTRPVGFDTRLGPTGAQLDPTAGGEQRQSVCRLPRQLVSWVERTLAQHPSMAAAVVLRRAPLVAVTAKGVVFLLRGRDGTHTAAAVERIVRVQPSPVLDAVLALPADLPVPAAELRRRCSAFPGGGAELDALIGQGVLAADLGVGEQELDPLCVLTARTTDGDPQLHAAISQLAQLEREFGEATTDRRAALLADARAAVAQLAECCAVPPPPLEAARTLVYEDSVVTAVQREQPGRWAAHLPALTTLHRLIPLFDDDAHVRAIAGQVVREAFGPGPHRLLTLYSAMSTPKLRALLTARLVDVTAPVPSRLRQLQDEVLDQGDRSAPEEALLDAARLAAVADRTPDWVSHWPRVHWQVQRHAAAGQPEQLVVNSGATGYGRAISRFCAAYDGAPSPAVGFTEAVRADLARDDDPAAPLTDLSAVLGINANVHPPLLARHLRYPCGTPQDWGGEGISLEDCWAEVDPAGRLILRQGRQGPPLRLVTLNFLLNDLAPQLYRFLHFFGIGSLGNLAWWDRVDQRAGRSDAVRHYPRLRLDSLVLARRTWKIPRAELPALDGLSDPDAFSAVRAWRARLSLPEQVFWRSYSIPDPLLVVGEQEREQLTRSLAGFPSAAERKPAFLDFTSVTSVRTWQRALRRHGPELTVQECLPLPGTEPVTREFTIETSGPAR</sequence>
<organism evidence="2 3">
    <name type="scientific">Streptomyces tateyamensis</name>
    <dbReference type="NCBI Taxonomy" id="565073"/>
    <lineage>
        <taxon>Bacteria</taxon>
        <taxon>Bacillati</taxon>
        <taxon>Actinomycetota</taxon>
        <taxon>Actinomycetes</taxon>
        <taxon>Kitasatosporales</taxon>
        <taxon>Streptomycetaceae</taxon>
        <taxon>Streptomyces</taxon>
    </lineage>
</organism>
<dbReference type="Pfam" id="PF04738">
    <property type="entry name" value="Lant_dehydr_N"/>
    <property type="match status" value="2"/>
</dbReference>
<comment type="caution">
    <text evidence="2">The sequence shown here is derived from an EMBL/GenBank/DDBJ whole genome shotgun (WGS) entry which is preliminary data.</text>
</comment>
<gene>
    <name evidence="2" type="ORF">C7C46_13070</name>
</gene>
<accession>A0A2V4NIG3</accession>
<dbReference type="EMBL" id="PYBW01000040">
    <property type="protein sequence ID" value="PYC80215.1"/>
    <property type="molecule type" value="Genomic_DNA"/>
</dbReference>
<dbReference type="InterPro" id="IPR006827">
    <property type="entry name" value="Lant_deHydtase_N"/>
</dbReference>
<evidence type="ECO:0000313" key="2">
    <source>
        <dbReference type="EMBL" id="PYC80215.1"/>
    </source>
</evidence>
<dbReference type="RefSeq" id="WP_110669040.1">
    <property type="nucleotide sequence ID" value="NZ_PYBW01000040.1"/>
</dbReference>
<proteinExistence type="predicted"/>
<keyword evidence="3" id="KW-1185">Reference proteome</keyword>